<comment type="caution">
    <text evidence="2">The sequence shown here is derived from an EMBL/GenBank/DDBJ whole genome shotgun (WGS) entry which is preliminary data.</text>
</comment>
<name>A0ABQ4UUI4_9HYPH</name>
<dbReference type="Proteomes" id="UP001055093">
    <property type="component" value="Unassembled WGS sequence"/>
</dbReference>
<proteinExistence type="predicted"/>
<keyword evidence="1" id="KW-1133">Transmembrane helix</keyword>
<evidence type="ECO:0000313" key="2">
    <source>
        <dbReference type="EMBL" id="GJE75976.1"/>
    </source>
</evidence>
<keyword evidence="3" id="KW-1185">Reference proteome</keyword>
<evidence type="ECO:0000313" key="3">
    <source>
        <dbReference type="Proteomes" id="UP001055093"/>
    </source>
</evidence>
<organism evidence="2 3">
    <name type="scientific">Methylorubrum suomiense</name>
    <dbReference type="NCBI Taxonomy" id="144191"/>
    <lineage>
        <taxon>Bacteria</taxon>
        <taxon>Pseudomonadati</taxon>
        <taxon>Pseudomonadota</taxon>
        <taxon>Alphaproteobacteria</taxon>
        <taxon>Hyphomicrobiales</taxon>
        <taxon>Methylobacteriaceae</taxon>
        <taxon>Methylorubrum</taxon>
    </lineage>
</organism>
<keyword evidence="1" id="KW-0472">Membrane</keyword>
<sequence length="130" mass="14658">MESVGILLGRHVQPNRLEFYCSGGVARVMHWPATLLLFVVLSLACVATSLSLEAANKGTRFVLHKSVGLRILDIAVCRIIRRKFHETPPHLPIPVIFREDWAWWTDFAPNKKLRSMMDPVSAEARLAALN</sequence>
<dbReference type="EMBL" id="BPRE01000007">
    <property type="protein sequence ID" value="GJE75976.1"/>
    <property type="molecule type" value="Genomic_DNA"/>
</dbReference>
<reference evidence="2" key="2">
    <citation type="submission" date="2021-08" db="EMBL/GenBank/DDBJ databases">
        <authorList>
            <person name="Tani A."/>
            <person name="Ola A."/>
            <person name="Ogura Y."/>
            <person name="Katsura K."/>
            <person name="Hayashi T."/>
        </authorList>
    </citation>
    <scope>NUCLEOTIDE SEQUENCE</scope>
    <source>
        <strain evidence="2">DSM 14458</strain>
    </source>
</reference>
<keyword evidence="1" id="KW-0812">Transmembrane</keyword>
<gene>
    <name evidence="2" type="ORF">BGCPKDLD_2565</name>
</gene>
<accession>A0ABQ4UUI4</accession>
<feature type="transmembrane region" description="Helical" evidence="1">
    <location>
        <begin position="35"/>
        <end position="55"/>
    </location>
</feature>
<protein>
    <submittedName>
        <fullName evidence="2">Uncharacterized protein</fullName>
    </submittedName>
</protein>
<reference evidence="2" key="1">
    <citation type="journal article" date="2021" name="Front. Microbiol.">
        <title>Comprehensive Comparative Genomics and Phenotyping of Methylobacterium Species.</title>
        <authorList>
            <person name="Alessa O."/>
            <person name="Ogura Y."/>
            <person name="Fujitani Y."/>
            <person name="Takami H."/>
            <person name="Hayashi T."/>
            <person name="Sahin N."/>
            <person name="Tani A."/>
        </authorList>
    </citation>
    <scope>NUCLEOTIDE SEQUENCE</scope>
    <source>
        <strain evidence="2">DSM 14458</strain>
    </source>
</reference>
<evidence type="ECO:0000256" key="1">
    <source>
        <dbReference type="SAM" id="Phobius"/>
    </source>
</evidence>